<feature type="region of interest" description="Disordered" evidence="1">
    <location>
        <begin position="44"/>
        <end position="64"/>
    </location>
</feature>
<sequence>PKPNQHPRPLPTALKHPAKTSDEKSRLVFGLVLSHITTGSVTRPPFDSSKLPAIGKTRSPHVFL</sequence>
<evidence type="ECO:0000256" key="1">
    <source>
        <dbReference type="SAM" id="MobiDB-lite"/>
    </source>
</evidence>
<proteinExistence type="predicted"/>
<reference evidence="3" key="1">
    <citation type="journal article" date="2019" name="Int. J. Syst. Evol. Microbiol.">
        <title>The Global Catalogue of Microorganisms (GCM) 10K type strain sequencing project: providing services to taxonomists for standard genome sequencing and annotation.</title>
        <authorList>
            <consortium name="The Broad Institute Genomics Platform"/>
            <consortium name="The Broad Institute Genome Sequencing Center for Infectious Disease"/>
            <person name="Wu L."/>
            <person name="Ma J."/>
        </authorList>
    </citation>
    <scope>NUCLEOTIDE SEQUENCE [LARGE SCALE GENOMIC DNA]</scope>
    <source>
        <strain evidence="3">JCM 11496</strain>
    </source>
</reference>
<protein>
    <submittedName>
        <fullName evidence="2">Uncharacterized protein</fullName>
    </submittedName>
</protein>
<feature type="non-terminal residue" evidence="2">
    <location>
        <position position="1"/>
    </location>
</feature>
<accession>A0ABW4Q8E5</accession>
<dbReference type="RefSeq" id="WP_343878403.1">
    <property type="nucleotide sequence ID" value="NZ_BAAAIJ010000019.1"/>
</dbReference>
<dbReference type="Proteomes" id="UP001597307">
    <property type="component" value="Unassembled WGS sequence"/>
</dbReference>
<dbReference type="EMBL" id="JBHUGA010000032">
    <property type="protein sequence ID" value="MFD1846957.1"/>
    <property type="molecule type" value="Genomic_DNA"/>
</dbReference>
<evidence type="ECO:0000313" key="3">
    <source>
        <dbReference type="Proteomes" id="UP001597307"/>
    </source>
</evidence>
<gene>
    <name evidence="2" type="ORF">ACFSFX_10135</name>
</gene>
<feature type="compositionally biased region" description="Pro residues" evidence="1">
    <location>
        <begin position="1"/>
        <end position="10"/>
    </location>
</feature>
<evidence type="ECO:0000313" key="2">
    <source>
        <dbReference type="EMBL" id="MFD1846957.1"/>
    </source>
</evidence>
<comment type="caution">
    <text evidence="2">The sequence shown here is derived from an EMBL/GenBank/DDBJ whole genome shotgun (WGS) entry which is preliminary data.</text>
</comment>
<feature type="region of interest" description="Disordered" evidence="1">
    <location>
        <begin position="1"/>
        <end position="22"/>
    </location>
</feature>
<name>A0ABW4Q8E5_9MICC</name>
<organism evidence="2 3">
    <name type="scientific">Arthrobacter flavus</name>
    <dbReference type="NCBI Taxonomy" id="95172"/>
    <lineage>
        <taxon>Bacteria</taxon>
        <taxon>Bacillati</taxon>
        <taxon>Actinomycetota</taxon>
        <taxon>Actinomycetes</taxon>
        <taxon>Micrococcales</taxon>
        <taxon>Micrococcaceae</taxon>
        <taxon>Arthrobacter</taxon>
    </lineage>
</organism>
<keyword evidence="3" id="KW-1185">Reference proteome</keyword>